<reference evidence="2" key="1">
    <citation type="journal article" date="2019" name="Int. J. Syst. Evol. Microbiol.">
        <title>The Global Catalogue of Microorganisms (GCM) 10K type strain sequencing project: providing services to taxonomists for standard genome sequencing and annotation.</title>
        <authorList>
            <consortium name="The Broad Institute Genomics Platform"/>
            <consortium name="The Broad Institute Genome Sequencing Center for Infectious Disease"/>
            <person name="Wu L."/>
            <person name="Ma J."/>
        </authorList>
    </citation>
    <scope>NUCLEOTIDE SEQUENCE [LARGE SCALE GENOMIC DNA]</scope>
    <source>
        <strain evidence="2">KCTC 12848</strain>
    </source>
</reference>
<accession>A0ABW5EJG6</accession>
<evidence type="ECO:0008006" key="3">
    <source>
        <dbReference type="Google" id="ProtNLM"/>
    </source>
</evidence>
<dbReference type="EMBL" id="JBHUJD010000020">
    <property type="protein sequence ID" value="MFD2311609.1"/>
    <property type="molecule type" value="Genomic_DNA"/>
</dbReference>
<organism evidence="1 2">
    <name type="scientific">Microbulbifer halophilus</name>
    <dbReference type="NCBI Taxonomy" id="453963"/>
    <lineage>
        <taxon>Bacteria</taxon>
        <taxon>Pseudomonadati</taxon>
        <taxon>Pseudomonadota</taxon>
        <taxon>Gammaproteobacteria</taxon>
        <taxon>Cellvibrionales</taxon>
        <taxon>Microbulbiferaceae</taxon>
        <taxon>Microbulbifer</taxon>
    </lineage>
</organism>
<gene>
    <name evidence="1" type="ORF">ACFSKX_14370</name>
</gene>
<evidence type="ECO:0000313" key="1">
    <source>
        <dbReference type="EMBL" id="MFD2311609.1"/>
    </source>
</evidence>
<name>A0ABW5EJG6_9GAMM</name>
<dbReference type="Proteomes" id="UP001597425">
    <property type="component" value="Unassembled WGS sequence"/>
</dbReference>
<keyword evidence="2" id="KW-1185">Reference proteome</keyword>
<protein>
    <recommendedName>
        <fullName evidence="3">DUF309 domain-containing protein</fullName>
    </recommendedName>
</protein>
<dbReference type="RefSeq" id="WP_265722817.1">
    <property type="nucleotide sequence ID" value="NZ_JAPIVK010000030.1"/>
</dbReference>
<proteinExistence type="predicted"/>
<comment type="caution">
    <text evidence="1">The sequence shown here is derived from an EMBL/GenBank/DDBJ whole genome shotgun (WGS) entry which is preliminary data.</text>
</comment>
<evidence type="ECO:0000313" key="2">
    <source>
        <dbReference type="Proteomes" id="UP001597425"/>
    </source>
</evidence>
<sequence>MNLHFLCANHRQWLTADPHRAERAWLNWMERGASLLEERSYGEAIPFLGCAFELADYLLGEQWPGYPVAAMRFSDSARQLMDAYRQRGESNLCNYILVGASSRLARELADRRHYRTTADCIRALYVGQSEEPVPAPWRGSAAIGNARLH</sequence>